<accession>A0ABS1H7Y8</accession>
<organism evidence="2 3">
    <name type="scientific">Viridibacillus soli</name>
    <dbReference type="NCBI Taxonomy" id="2798301"/>
    <lineage>
        <taxon>Bacteria</taxon>
        <taxon>Bacillati</taxon>
        <taxon>Bacillota</taxon>
        <taxon>Bacilli</taxon>
        <taxon>Bacillales</taxon>
        <taxon>Caryophanaceae</taxon>
        <taxon>Viridibacillus</taxon>
    </lineage>
</organism>
<keyword evidence="1" id="KW-1133">Transmembrane helix</keyword>
<reference evidence="2 3" key="1">
    <citation type="submission" date="2020-12" db="EMBL/GenBank/DDBJ databases">
        <title>YIM B01967 draft genome.</title>
        <authorList>
            <person name="Yan X."/>
        </authorList>
    </citation>
    <scope>NUCLEOTIDE SEQUENCE [LARGE SCALE GENOMIC DNA]</scope>
    <source>
        <strain evidence="2 3">YIM B01967</strain>
    </source>
</reference>
<protein>
    <submittedName>
        <fullName evidence="2">ABC transporter permease</fullName>
    </submittedName>
</protein>
<proteinExistence type="predicted"/>
<evidence type="ECO:0000313" key="3">
    <source>
        <dbReference type="Proteomes" id="UP000618943"/>
    </source>
</evidence>
<dbReference type="EMBL" id="JAEOAH010000015">
    <property type="protein sequence ID" value="MBK3495523.1"/>
    <property type="molecule type" value="Genomic_DNA"/>
</dbReference>
<feature type="transmembrane region" description="Helical" evidence="1">
    <location>
        <begin position="6"/>
        <end position="39"/>
    </location>
</feature>
<evidence type="ECO:0000313" key="2">
    <source>
        <dbReference type="EMBL" id="MBK3495523.1"/>
    </source>
</evidence>
<dbReference type="RefSeq" id="WP_100794979.1">
    <property type="nucleotide sequence ID" value="NZ_JAEOAH010000015.1"/>
</dbReference>
<keyword evidence="1" id="KW-0472">Membrane</keyword>
<keyword evidence="3" id="KW-1185">Reference proteome</keyword>
<feature type="transmembrane region" description="Helical" evidence="1">
    <location>
        <begin position="51"/>
        <end position="84"/>
    </location>
</feature>
<sequence length="117" mass="12609">MRKVGLFIIGVIAAITILCSLGAMAGLAISAAILYAGIHFYLKSDSTFAKIIWALVAIAGLLTAISNVPSFIGLIAIVGLWYIVRKWDGNDTTTTIITAKSDDPFTNFENQWTELSK</sequence>
<keyword evidence="1" id="KW-0812">Transmembrane</keyword>
<gene>
    <name evidence="2" type="ORF">JFL43_11800</name>
</gene>
<comment type="caution">
    <text evidence="2">The sequence shown here is derived from an EMBL/GenBank/DDBJ whole genome shotgun (WGS) entry which is preliminary data.</text>
</comment>
<evidence type="ECO:0000256" key="1">
    <source>
        <dbReference type="SAM" id="Phobius"/>
    </source>
</evidence>
<dbReference type="Proteomes" id="UP000618943">
    <property type="component" value="Unassembled WGS sequence"/>
</dbReference>
<name>A0ABS1H7Y8_9BACL</name>